<evidence type="ECO:0000256" key="3">
    <source>
        <dbReference type="ARBA" id="ARBA00022723"/>
    </source>
</evidence>
<dbReference type="EMBL" id="OAOQ01000002">
    <property type="protein sequence ID" value="SNX68836.1"/>
    <property type="molecule type" value="Genomic_DNA"/>
</dbReference>
<comment type="catalytic activity">
    <reaction evidence="7 9 10">
        <text>2-(2-carboxy-4-methylthiazol-5-yl)ethyl phosphate + 4-amino-2-methyl-5-(diphosphooxymethyl)pyrimidine + 2 H(+) = thiamine phosphate + CO2 + diphosphate</text>
        <dbReference type="Rhea" id="RHEA:47848"/>
        <dbReference type="ChEBI" id="CHEBI:15378"/>
        <dbReference type="ChEBI" id="CHEBI:16526"/>
        <dbReference type="ChEBI" id="CHEBI:33019"/>
        <dbReference type="ChEBI" id="CHEBI:37575"/>
        <dbReference type="ChEBI" id="CHEBI:57841"/>
        <dbReference type="ChEBI" id="CHEBI:62890"/>
        <dbReference type="EC" id="2.5.1.3"/>
    </reaction>
</comment>
<feature type="binding site" evidence="9">
    <location>
        <position position="103"/>
    </location>
    <ligand>
        <name>4-amino-2-methyl-5-(diphosphooxymethyl)pyrimidine</name>
        <dbReference type="ChEBI" id="CHEBI:57841"/>
    </ligand>
</feature>
<feature type="binding site" evidence="9">
    <location>
        <position position="132"/>
    </location>
    <ligand>
        <name>4-amino-2-methyl-5-(diphosphooxymethyl)pyrimidine</name>
        <dbReference type="ChEBI" id="CHEBI:57841"/>
    </ligand>
</feature>
<feature type="binding site" evidence="9">
    <location>
        <position position="160"/>
    </location>
    <ligand>
        <name>2-[(2R,5Z)-2-carboxy-4-methylthiazol-5(2H)-ylidene]ethyl phosphate</name>
        <dbReference type="ChEBI" id="CHEBI:62899"/>
    </ligand>
</feature>
<dbReference type="UniPathway" id="UPA00060">
    <property type="reaction ID" value="UER00141"/>
</dbReference>
<dbReference type="Pfam" id="PF02581">
    <property type="entry name" value="TMP-TENI"/>
    <property type="match status" value="1"/>
</dbReference>
<gene>
    <name evidence="9" type="primary">thiE</name>
    <name evidence="13" type="ORF">SAMN05878503_102306</name>
</gene>
<evidence type="ECO:0000313" key="13">
    <source>
        <dbReference type="EMBL" id="SNX68836.1"/>
    </source>
</evidence>
<comment type="catalytic activity">
    <reaction evidence="6 9 10">
        <text>4-methyl-5-(2-phosphooxyethyl)-thiazole + 4-amino-2-methyl-5-(diphosphooxymethyl)pyrimidine + H(+) = thiamine phosphate + diphosphate</text>
        <dbReference type="Rhea" id="RHEA:22328"/>
        <dbReference type="ChEBI" id="CHEBI:15378"/>
        <dbReference type="ChEBI" id="CHEBI:33019"/>
        <dbReference type="ChEBI" id="CHEBI:37575"/>
        <dbReference type="ChEBI" id="CHEBI:57841"/>
        <dbReference type="ChEBI" id="CHEBI:58296"/>
        <dbReference type="EC" id="2.5.1.3"/>
    </reaction>
</comment>
<keyword evidence="4 9" id="KW-0460">Magnesium</keyword>
<feature type="binding site" evidence="9">
    <location>
        <position position="84"/>
    </location>
    <ligand>
        <name>Mg(2+)</name>
        <dbReference type="ChEBI" id="CHEBI:18420"/>
    </ligand>
</feature>
<dbReference type="PANTHER" id="PTHR20857:SF15">
    <property type="entry name" value="THIAMINE-PHOSPHATE SYNTHASE"/>
    <property type="match status" value="1"/>
</dbReference>
<evidence type="ECO:0000256" key="11">
    <source>
        <dbReference type="RuleBase" id="RU004253"/>
    </source>
</evidence>
<dbReference type="Proteomes" id="UP000219467">
    <property type="component" value="Unassembled WGS sequence"/>
</dbReference>
<sequence length="203" mass="20054">MNLSLYFVTPDGAAGLEALVLAAVRGGATLVQLRDKHATDADLIPVARRLVAALAPSGVPLIVNDRVTVALASDAAGLHVGQGDLAVTEARRLIGPDRLLGLSVEALDQVERLPLGIVDYVGIGPVRATASKPDHAPPIGFDGLARLVAASPVPAVAIGGLGAGDAAAVKRAGASGLAVVSAIGAAPDPEAAAQALAAEWGAA</sequence>
<dbReference type="GO" id="GO:0005737">
    <property type="term" value="C:cytoplasm"/>
    <property type="evidence" value="ECO:0007669"/>
    <property type="project" value="TreeGrafter"/>
</dbReference>
<comment type="catalytic activity">
    <reaction evidence="8 9 10">
        <text>2-[(2R,5Z)-2-carboxy-4-methylthiazol-5(2H)-ylidene]ethyl phosphate + 4-amino-2-methyl-5-(diphosphooxymethyl)pyrimidine + 2 H(+) = thiamine phosphate + CO2 + diphosphate</text>
        <dbReference type="Rhea" id="RHEA:47844"/>
        <dbReference type="ChEBI" id="CHEBI:15378"/>
        <dbReference type="ChEBI" id="CHEBI:16526"/>
        <dbReference type="ChEBI" id="CHEBI:33019"/>
        <dbReference type="ChEBI" id="CHEBI:37575"/>
        <dbReference type="ChEBI" id="CHEBI:57841"/>
        <dbReference type="ChEBI" id="CHEBI:62899"/>
        <dbReference type="EC" id="2.5.1.3"/>
    </reaction>
</comment>
<evidence type="ECO:0000256" key="9">
    <source>
        <dbReference type="HAMAP-Rule" id="MF_00097"/>
    </source>
</evidence>
<dbReference type="NCBIfam" id="TIGR00693">
    <property type="entry name" value="thiE"/>
    <property type="match status" value="1"/>
</dbReference>
<comment type="cofactor">
    <cofactor evidence="9">
        <name>Mg(2+)</name>
        <dbReference type="ChEBI" id="CHEBI:18420"/>
    </cofactor>
    <text evidence="9">Binds 1 Mg(2+) ion per subunit.</text>
</comment>
<comment type="pathway">
    <text evidence="1 9 11">Cofactor biosynthesis; thiamine diphosphate biosynthesis; thiamine phosphate from 4-amino-2-methyl-5-diphosphomethylpyrimidine and 4-methyl-5-(2-phosphoethyl)-thiazole: step 1/1.</text>
</comment>
<evidence type="ECO:0000256" key="10">
    <source>
        <dbReference type="RuleBase" id="RU003826"/>
    </source>
</evidence>
<keyword evidence="2 9" id="KW-0808">Transferase</keyword>
<dbReference type="GO" id="GO:0009229">
    <property type="term" value="P:thiamine diphosphate biosynthetic process"/>
    <property type="evidence" value="ECO:0007669"/>
    <property type="project" value="UniProtKB-UniRule"/>
</dbReference>
<dbReference type="InterPro" id="IPR022998">
    <property type="entry name" value="ThiamineP_synth_TenI"/>
</dbReference>
<evidence type="ECO:0000256" key="7">
    <source>
        <dbReference type="ARBA" id="ARBA00047851"/>
    </source>
</evidence>
<evidence type="ECO:0000256" key="4">
    <source>
        <dbReference type="ARBA" id="ARBA00022842"/>
    </source>
</evidence>
<evidence type="ECO:0000256" key="5">
    <source>
        <dbReference type="ARBA" id="ARBA00022977"/>
    </source>
</evidence>
<evidence type="ECO:0000256" key="2">
    <source>
        <dbReference type="ARBA" id="ARBA00022679"/>
    </source>
</evidence>
<dbReference type="Gene3D" id="3.20.20.70">
    <property type="entry name" value="Aldolase class I"/>
    <property type="match status" value="1"/>
</dbReference>
<reference evidence="14" key="1">
    <citation type="submission" date="2017-08" db="EMBL/GenBank/DDBJ databases">
        <authorList>
            <person name="Varghese N."/>
            <person name="Submissions S."/>
        </authorList>
    </citation>
    <scope>NUCLEOTIDE SEQUENCE [LARGE SCALE GENOMIC DNA]</scope>
    <source>
        <strain evidence="14">JA234</strain>
    </source>
</reference>
<dbReference type="AlphaFoldDB" id="A0A285CP50"/>
<feature type="binding site" evidence="9">
    <location>
        <begin position="32"/>
        <end position="36"/>
    </location>
    <ligand>
        <name>4-amino-2-methyl-5-(diphosphooxymethyl)pyrimidine</name>
        <dbReference type="ChEBI" id="CHEBI:57841"/>
    </ligand>
</feature>
<protein>
    <recommendedName>
        <fullName evidence="9">Thiamine-phosphate synthase</fullName>
        <shortName evidence="9">TP synthase</shortName>
        <shortName evidence="9">TPS</shortName>
        <ecNumber evidence="9">2.5.1.3</ecNumber>
    </recommendedName>
    <alternativeName>
        <fullName evidence="9">Thiamine-phosphate pyrophosphorylase</fullName>
        <shortName evidence="9">TMP pyrophosphorylase</shortName>
        <shortName evidence="9">TMP-PPase</shortName>
    </alternativeName>
</protein>
<dbReference type="InterPro" id="IPR013785">
    <property type="entry name" value="Aldolase_TIM"/>
</dbReference>
<dbReference type="InterPro" id="IPR036206">
    <property type="entry name" value="ThiamineP_synth_sf"/>
</dbReference>
<feature type="binding site" evidence="9">
    <location>
        <begin position="180"/>
        <end position="181"/>
    </location>
    <ligand>
        <name>2-[(2R,5Z)-2-carboxy-4-methylthiazol-5(2H)-ylidene]ethyl phosphate</name>
        <dbReference type="ChEBI" id="CHEBI:62899"/>
    </ligand>
</feature>
<feature type="binding site" evidence="9">
    <location>
        <begin position="129"/>
        <end position="131"/>
    </location>
    <ligand>
        <name>2-[(2R,5Z)-2-carboxy-4-methylthiazol-5(2H)-ylidene]ethyl phosphate</name>
        <dbReference type="ChEBI" id="CHEBI:62899"/>
    </ligand>
</feature>
<dbReference type="SUPFAM" id="SSF51391">
    <property type="entry name" value="Thiamin phosphate synthase"/>
    <property type="match status" value="1"/>
</dbReference>
<keyword evidence="3 9" id="KW-0479">Metal-binding</keyword>
<name>A0A285CP50_9RHOB</name>
<keyword evidence="14" id="KW-1185">Reference proteome</keyword>
<feature type="domain" description="Thiamine phosphate synthase/TenI" evidence="12">
    <location>
        <begin position="5"/>
        <end position="183"/>
    </location>
</feature>
<dbReference type="OrthoDB" id="9810880at2"/>
<proteinExistence type="inferred from homology"/>
<evidence type="ECO:0000313" key="14">
    <source>
        <dbReference type="Proteomes" id="UP000219467"/>
    </source>
</evidence>
<keyword evidence="5 9" id="KW-0784">Thiamine biosynthesis</keyword>
<feature type="binding site" evidence="9">
    <location>
        <position position="64"/>
    </location>
    <ligand>
        <name>4-amino-2-methyl-5-(diphosphooxymethyl)pyrimidine</name>
        <dbReference type="ChEBI" id="CHEBI:57841"/>
    </ligand>
</feature>
<dbReference type="GO" id="GO:0004789">
    <property type="term" value="F:thiamine-phosphate diphosphorylase activity"/>
    <property type="evidence" value="ECO:0007669"/>
    <property type="project" value="UniProtKB-UniRule"/>
</dbReference>
<dbReference type="GO" id="GO:0000287">
    <property type="term" value="F:magnesium ion binding"/>
    <property type="evidence" value="ECO:0007669"/>
    <property type="project" value="UniProtKB-UniRule"/>
</dbReference>
<dbReference type="CDD" id="cd00564">
    <property type="entry name" value="TMP_TenI"/>
    <property type="match status" value="1"/>
</dbReference>
<dbReference type="PANTHER" id="PTHR20857">
    <property type="entry name" value="THIAMINE-PHOSPHATE PYROPHOSPHORYLASE"/>
    <property type="match status" value="1"/>
</dbReference>
<evidence type="ECO:0000256" key="8">
    <source>
        <dbReference type="ARBA" id="ARBA00047883"/>
    </source>
</evidence>
<comment type="function">
    <text evidence="9">Condenses 4-methyl-5-(beta-hydroxyethyl)thiazole monophosphate (THZ-P) and 2-methyl-4-amino-5-hydroxymethyl pyrimidine pyrophosphate (HMP-PP) to form thiamine monophosphate (TMP).</text>
</comment>
<accession>A0A285CP50</accession>
<dbReference type="EC" id="2.5.1.3" evidence="9"/>
<dbReference type="HAMAP" id="MF_00097">
    <property type="entry name" value="TMP_synthase"/>
    <property type="match status" value="1"/>
</dbReference>
<dbReference type="GO" id="GO:0009228">
    <property type="term" value="P:thiamine biosynthetic process"/>
    <property type="evidence" value="ECO:0007669"/>
    <property type="project" value="UniProtKB-KW"/>
</dbReference>
<evidence type="ECO:0000256" key="6">
    <source>
        <dbReference type="ARBA" id="ARBA00047334"/>
    </source>
</evidence>
<evidence type="ECO:0000259" key="12">
    <source>
        <dbReference type="Pfam" id="PF02581"/>
    </source>
</evidence>
<organism evidence="13 14">
    <name type="scientific">Cereibacter ovatus</name>
    <dbReference type="NCBI Taxonomy" id="439529"/>
    <lineage>
        <taxon>Bacteria</taxon>
        <taxon>Pseudomonadati</taxon>
        <taxon>Pseudomonadota</taxon>
        <taxon>Alphaproteobacteria</taxon>
        <taxon>Rhodobacterales</taxon>
        <taxon>Paracoccaceae</taxon>
        <taxon>Cereibacter</taxon>
    </lineage>
</organism>
<feature type="binding site" evidence="9">
    <location>
        <position position="65"/>
    </location>
    <ligand>
        <name>Mg(2+)</name>
        <dbReference type="ChEBI" id="CHEBI:18420"/>
    </ligand>
</feature>
<dbReference type="RefSeq" id="WP_097029325.1">
    <property type="nucleotide sequence ID" value="NZ_OAOQ01000002.1"/>
</dbReference>
<evidence type="ECO:0000256" key="1">
    <source>
        <dbReference type="ARBA" id="ARBA00005165"/>
    </source>
</evidence>
<comment type="similarity">
    <text evidence="9 10">Belongs to the thiamine-phosphate synthase family.</text>
</comment>
<dbReference type="InterPro" id="IPR034291">
    <property type="entry name" value="TMP_synthase"/>
</dbReference>